<proteinExistence type="predicted"/>
<dbReference type="GO" id="GO:0010112">
    <property type="term" value="P:regulation of systemic acquired resistance"/>
    <property type="evidence" value="ECO:0007669"/>
    <property type="project" value="InterPro"/>
</dbReference>
<dbReference type="InterPro" id="IPR034577">
    <property type="entry name" value="NIMIN-2"/>
</dbReference>
<protein>
    <submittedName>
        <fullName evidence="2">Uncharacterized protein</fullName>
    </submittedName>
</protein>
<dbReference type="EMBL" id="OZ034821">
    <property type="protein sequence ID" value="CAL1408215.1"/>
    <property type="molecule type" value="Genomic_DNA"/>
</dbReference>
<evidence type="ECO:0000313" key="2">
    <source>
        <dbReference type="EMBL" id="CAL1408215.1"/>
    </source>
</evidence>
<feature type="region of interest" description="Disordered" evidence="1">
    <location>
        <begin position="116"/>
        <end position="135"/>
    </location>
</feature>
<organism evidence="2 3">
    <name type="scientific">Linum trigynum</name>
    <dbReference type="NCBI Taxonomy" id="586398"/>
    <lineage>
        <taxon>Eukaryota</taxon>
        <taxon>Viridiplantae</taxon>
        <taxon>Streptophyta</taxon>
        <taxon>Embryophyta</taxon>
        <taxon>Tracheophyta</taxon>
        <taxon>Spermatophyta</taxon>
        <taxon>Magnoliopsida</taxon>
        <taxon>eudicotyledons</taxon>
        <taxon>Gunneridae</taxon>
        <taxon>Pentapetalae</taxon>
        <taxon>rosids</taxon>
        <taxon>fabids</taxon>
        <taxon>Malpighiales</taxon>
        <taxon>Linaceae</taxon>
        <taxon>Linum</taxon>
    </lineage>
</organism>
<reference evidence="2 3" key="1">
    <citation type="submission" date="2024-04" db="EMBL/GenBank/DDBJ databases">
        <authorList>
            <person name="Fracassetti M."/>
        </authorList>
    </citation>
    <scope>NUCLEOTIDE SEQUENCE [LARGE SCALE GENOMIC DNA]</scope>
</reference>
<dbReference type="PANTHER" id="PTHR35735">
    <property type="entry name" value="PROTEIN NIM1-INTERACTING 2"/>
    <property type="match status" value="1"/>
</dbReference>
<feature type="region of interest" description="Disordered" evidence="1">
    <location>
        <begin position="1"/>
        <end position="41"/>
    </location>
</feature>
<dbReference type="Proteomes" id="UP001497516">
    <property type="component" value="Chromosome 8"/>
</dbReference>
<dbReference type="AlphaFoldDB" id="A0AAV2GFG4"/>
<name>A0AAV2GFG4_9ROSI</name>
<dbReference type="PANTHER" id="PTHR35735:SF8">
    <property type="entry name" value="PROTEIN NIM1-INTERACTING 2"/>
    <property type="match status" value="1"/>
</dbReference>
<keyword evidence="3" id="KW-1185">Reference proteome</keyword>
<sequence>MDATTTGDKPIKKRRQAEGRAPTSTEEEEAEGPTRAAAPEEEVEEFFAILRRIHVAVKYFERSGVEAGSLLSAGKRWRPSFEKEDFVSGGGGSDEVVAVGDCDDGGNYKEAGSEVERAGLDLNSDPPLDLTFQLN</sequence>
<evidence type="ECO:0000313" key="3">
    <source>
        <dbReference type="Proteomes" id="UP001497516"/>
    </source>
</evidence>
<gene>
    <name evidence="2" type="ORF">LTRI10_LOCUS47828</name>
</gene>
<accession>A0AAV2GFG4</accession>
<evidence type="ECO:0000256" key="1">
    <source>
        <dbReference type="SAM" id="MobiDB-lite"/>
    </source>
</evidence>